<dbReference type="Pfam" id="PF22521">
    <property type="entry name" value="HypF_C_2"/>
    <property type="match status" value="1"/>
</dbReference>
<dbReference type="InterPro" id="IPR055128">
    <property type="entry name" value="HypF_C_2"/>
</dbReference>
<dbReference type="PATRIC" id="fig|1299334.3.peg.8917"/>
<proteinExistence type="predicted"/>
<reference evidence="2" key="1">
    <citation type="submission" date="2014-01" db="EMBL/GenBank/DDBJ databases">
        <authorList>
            <person name="Brown-Elliot B."/>
            <person name="Wallace R."/>
            <person name="Lenaerts A."/>
            <person name="Ordway D."/>
            <person name="DeGroote M.A."/>
            <person name="Parker T."/>
            <person name="Sizemore C."/>
            <person name="Tallon L.J."/>
            <person name="Sadzewicz L.K."/>
            <person name="Sengamalay N."/>
            <person name="Fraser C.M."/>
            <person name="Hine E."/>
            <person name="Shefchek K.A."/>
            <person name="Das S.P."/>
            <person name="Tettelin H."/>
        </authorList>
    </citation>
    <scope>NUCLEOTIDE SEQUENCE [LARGE SCALE GENOMIC DNA]</scope>
    <source>
        <strain evidence="2">4042</strain>
    </source>
</reference>
<comment type="caution">
    <text evidence="2">The sequence shown here is derived from an EMBL/GenBank/DDBJ whole genome shotgun (WGS) entry which is preliminary data.</text>
</comment>
<organism evidence="2">
    <name type="scientific">Mycobacterium xenopi 4042</name>
    <dbReference type="NCBI Taxonomy" id="1299334"/>
    <lineage>
        <taxon>Bacteria</taxon>
        <taxon>Bacillati</taxon>
        <taxon>Actinomycetota</taxon>
        <taxon>Actinomycetes</taxon>
        <taxon>Mycobacteriales</taxon>
        <taxon>Mycobacteriaceae</taxon>
        <taxon>Mycobacterium</taxon>
    </lineage>
</organism>
<dbReference type="EMBL" id="JAOB01000081">
    <property type="protein sequence ID" value="EUA14037.1"/>
    <property type="molecule type" value="Genomic_DNA"/>
</dbReference>
<evidence type="ECO:0000259" key="1">
    <source>
        <dbReference type="Pfam" id="PF22521"/>
    </source>
</evidence>
<sequence>MLLLTSCRNLLQKTGFEVLTHHTVPPNDGGLALGQAAVCVLTALDDAVKDSVEGKLFGEERVVQR</sequence>
<feature type="domain" description="Carbamoyltransferase Kae1-like" evidence="1">
    <location>
        <begin position="2"/>
        <end position="35"/>
    </location>
</feature>
<evidence type="ECO:0000313" key="2">
    <source>
        <dbReference type="EMBL" id="EUA14037.1"/>
    </source>
</evidence>
<name>X7Z3I7_MYCXE</name>
<gene>
    <name evidence="2" type="ORF">I553_7157</name>
</gene>
<protein>
    <submittedName>
        <fullName evidence="2">Hydrogenase maturation factor, HypF domain protein</fullName>
    </submittedName>
</protein>
<accession>X7Z3I7</accession>
<dbReference type="AlphaFoldDB" id="X7Z3I7"/>